<accession>A0A2U8WM56</accession>
<sequence length="371" mass="38901">MTSAAVSQAAGPKPAEAARPADNVPLGIALMIGATVLLTLSNAFSKHLVAHYPVGEVMFLRSSIAFGLVCAFMLPATGLGVFRTKKPGAHVARGLSQAISQTLTVLALGLMPLAGVTAIGFSAPLFAAVVAILWHKEASDPVRWGVLVVGFVGVLVVTNPGADSLQVGALFALGNAVMYGTVTVAVRGMAKTEKAGTLLIWQMAVMAAAHSVLLVFGFRLPSLPDAALFGLLGASNVGAQYLWTRALASAPATAVSPFYYLMLVWGMGLGYLAFGEVPNLHLVIGGVIVVAAGALLLWHETWTRRRKSAPHVEANQVQANQVQANQVQANQVQASSRVDAPRLNVPPRLSRPAVLRMHRPETIVLARDYAG</sequence>
<evidence type="ECO:0000259" key="7">
    <source>
        <dbReference type="Pfam" id="PF00892"/>
    </source>
</evidence>
<dbReference type="PANTHER" id="PTHR22911:SF6">
    <property type="entry name" value="SOLUTE CARRIER FAMILY 35 MEMBER G1"/>
    <property type="match status" value="1"/>
</dbReference>
<gene>
    <name evidence="8" type="ORF">DK419_10185</name>
</gene>
<dbReference type="SUPFAM" id="SSF103481">
    <property type="entry name" value="Multidrug resistance efflux transporter EmrE"/>
    <property type="match status" value="2"/>
</dbReference>
<feature type="transmembrane region" description="Helical" evidence="6">
    <location>
        <begin position="280"/>
        <end position="298"/>
    </location>
</feature>
<keyword evidence="4 6" id="KW-1133">Transmembrane helix</keyword>
<feature type="domain" description="EamA" evidence="7">
    <location>
        <begin position="26"/>
        <end position="158"/>
    </location>
</feature>
<comment type="similarity">
    <text evidence="2">Belongs to the drug/metabolite transporter (DMT) superfamily. 10 TMS drug/metabolite exporter (DME) (TC 2.A.7.3) family.</text>
</comment>
<evidence type="ECO:0000256" key="4">
    <source>
        <dbReference type="ARBA" id="ARBA00022989"/>
    </source>
</evidence>
<feature type="transmembrane region" description="Helical" evidence="6">
    <location>
        <begin position="64"/>
        <end position="82"/>
    </location>
</feature>
<proteinExistence type="inferred from homology"/>
<dbReference type="PANTHER" id="PTHR22911">
    <property type="entry name" value="ACYL-MALONYL CONDENSING ENZYME-RELATED"/>
    <property type="match status" value="1"/>
</dbReference>
<feature type="transmembrane region" description="Helical" evidence="6">
    <location>
        <begin position="165"/>
        <end position="186"/>
    </location>
</feature>
<evidence type="ECO:0000256" key="3">
    <source>
        <dbReference type="ARBA" id="ARBA00022692"/>
    </source>
</evidence>
<dbReference type="AlphaFoldDB" id="A0A2U8WM56"/>
<feature type="domain" description="EamA" evidence="7">
    <location>
        <begin position="167"/>
        <end position="297"/>
    </location>
</feature>
<reference evidence="8 9" key="1">
    <citation type="submission" date="2018-05" db="EMBL/GenBank/DDBJ databases">
        <title>Complete Genome Sequence of Methylobacterium sp. 17Sr1-28.</title>
        <authorList>
            <person name="Srinivasan S."/>
        </authorList>
    </citation>
    <scope>NUCLEOTIDE SEQUENCE [LARGE SCALE GENOMIC DNA]</scope>
    <source>
        <strain evidence="8 9">17Sr1-28</strain>
    </source>
</reference>
<keyword evidence="3 6" id="KW-0812">Transmembrane</keyword>
<protein>
    <submittedName>
        <fullName evidence="8">EamA/RhaT family transporter</fullName>
    </submittedName>
</protein>
<dbReference type="KEGG" id="mtea:DK419_10185"/>
<evidence type="ECO:0000256" key="2">
    <source>
        <dbReference type="ARBA" id="ARBA00009853"/>
    </source>
</evidence>
<keyword evidence="9" id="KW-1185">Reference proteome</keyword>
<dbReference type="InterPro" id="IPR000620">
    <property type="entry name" value="EamA_dom"/>
</dbReference>
<evidence type="ECO:0000313" key="8">
    <source>
        <dbReference type="EMBL" id="AWN46638.1"/>
    </source>
</evidence>
<feature type="transmembrane region" description="Helical" evidence="6">
    <location>
        <begin position="198"/>
        <end position="220"/>
    </location>
</feature>
<evidence type="ECO:0000256" key="1">
    <source>
        <dbReference type="ARBA" id="ARBA00004141"/>
    </source>
</evidence>
<dbReference type="InterPro" id="IPR037185">
    <property type="entry name" value="EmrE-like"/>
</dbReference>
<evidence type="ECO:0000256" key="5">
    <source>
        <dbReference type="ARBA" id="ARBA00023136"/>
    </source>
</evidence>
<feature type="transmembrane region" description="Helical" evidence="6">
    <location>
        <begin position="102"/>
        <end position="134"/>
    </location>
</feature>
<comment type="subcellular location">
    <subcellularLocation>
        <location evidence="1">Membrane</location>
        <topology evidence="1">Multi-pass membrane protein</topology>
    </subcellularLocation>
</comment>
<dbReference type="OrthoDB" id="7818056at2"/>
<name>A0A2U8WM56_9HYPH</name>
<dbReference type="Proteomes" id="UP000245444">
    <property type="component" value="Chromosome"/>
</dbReference>
<evidence type="ECO:0000313" key="9">
    <source>
        <dbReference type="Proteomes" id="UP000245444"/>
    </source>
</evidence>
<dbReference type="RefSeq" id="WP_109958982.1">
    <property type="nucleotide sequence ID" value="NZ_CP029553.1"/>
</dbReference>
<feature type="transmembrane region" description="Helical" evidence="6">
    <location>
        <begin position="141"/>
        <end position="159"/>
    </location>
</feature>
<keyword evidence="5 6" id="KW-0472">Membrane</keyword>
<dbReference type="EMBL" id="CP029553">
    <property type="protein sequence ID" value="AWN46638.1"/>
    <property type="molecule type" value="Genomic_DNA"/>
</dbReference>
<organism evidence="8 9">
    <name type="scientific">Methylobacterium terrae</name>
    <dbReference type="NCBI Taxonomy" id="2202827"/>
    <lineage>
        <taxon>Bacteria</taxon>
        <taxon>Pseudomonadati</taxon>
        <taxon>Pseudomonadota</taxon>
        <taxon>Alphaproteobacteria</taxon>
        <taxon>Hyphomicrobiales</taxon>
        <taxon>Methylobacteriaceae</taxon>
        <taxon>Methylobacterium</taxon>
    </lineage>
</organism>
<dbReference type="Pfam" id="PF00892">
    <property type="entry name" value="EamA"/>
    <property type="match status" value="2"/>
</dbReference>
<dbReference type="GO" id="GO:0016020">
    <property type="term" value="C:membrane"/>
    <property type="evidence" value="ECO:0007669"/>
    <property type="project" value="UniProtKB-SubCell"/>
</dbReference>
<feature type="transmembrane region" description="Helical" evidence="6">
    <location>
        <begin position="27"/>
        <end position="44"/>
    </location>
</feature>
<evidence type="ECO:0000256" key="6">
    <source>
        <dbReference type="SAM" id="Phobius"/>
    </source>
</evidence>